<evidence type="ECO:0000313" key="3">
    <source>
        <dbReference type="EMBL" id="PWL38461.1"/>
    </source>
</evidence>
<dbReference type="PANTHER" id="PTHR37461">
    <property type="entry name" value="ANTI-SIGMA-K FACTOR RSKA"/>
    <property type="match status" value="1"/>
</dbReference>
<dbReference type="EMBL" id="QGEG01000002">
    <property type="protein sequence ID" value="PWL38461.1"/>
    <property type="molecule type" value="Genomic_DNA"/>
</dbReference>
<gene>
    <name evidence="3" type="ORF">DKG77_09355</name>
</gene>
<evidence type="ECO:0000256" key="1">
    <source>
        <dbReference type="SAM" id="Coils"/>
    </source>
</evidence>
<dbReference type="Proteomes" id="UP000245762">
    <property type="component" value="Unassembled WGS sequence"/>
</dbReference>
<keyword evidence="4" id="KW-1185">Reference proteome</keyword>
<name>A0A316KY33_9FLAO</name>
<dbReference type="AlphaFoldDB" id="A0A316KY33"/>
<accession>A0A316KY33</accession>
<protein>
    <submittedName>
        <fullName evidence="3">Anti-sigma factor</fullName>
    </submittedName>
</protein>
<comment type="caution">
    <text evidence="3">The sequence shown here is derived from an EMBL/GenBank/DDBJ whole genome shotgun (WGS) entry which is preliminary data.</text>
</comment>
<dbReference type="InterPro" id="IPR018764">
    <property type="entry name" value="RskA_C"/>
</dbReference>
<dbReference type="OrthoDB" id="1420916at2"/>
<keyword evidence="1" id="KW-0175">Coiled coil</keyword>
<dbReference type="InterPro" id="IPR051474">
    <property type="entry name" value="Anti-sigma-K/W_factor"/>
</dbReference>
<feature type="domain" description="Anti-sigma K factor RskA C-terminal" evidence="2">
    <location>
        <begin position="96"/>
        <end position="252"/>
    </location>
</feature>
<organism evidence="3 4">
    <name type="scientific">Flagellimonas aquimarina</name>
    <dbReference type="NCBI Taxonomy" id="2201895"/>
    <lineage>
        <taxon>Bacteria</taxon>
        <taxon>Pseudomonadati</taxon>
        <taxon>Bacteroidota</taxon>
        <taxon>Flavobacteriia</taxon>
        <taxon>Flavobacteriales</taxon>
        <taxon>Flavobacteriaceae</taxon>
        <taxon>Flagellimonas</taxon>
    </lineage>
</organism>
<dbReference type="GO" id="GO:0006417">
    <property type="term" value="P:regulation of translation"/>
    <property type="evidence" value="ECO:0007669"/>
    <property type="project" value="TreeGrafter"/>
</dbReference>
<evidence type="ECO:0000259" key="2">
    <source>
        <dbReference type="Pfam" id="PF10099"/>
    </source>
</evidence>
<dbReference type="PANTHER" id="PTHR37461:SF1">
    <property type="entry name" value="ANTI-SIGMA-K FACTOR RSKA"/>
    <property type="match status" value="1"/>
</dbReference>
<feature type="coiled-coil region" evidence="1">
    <location>
        <begin position="112"/>
        <end position="139"/>
    </location>
</feature>
<reference evidence="3 4" key="1">
    <citation type="submission" date="2018-05" db="EMBL/GenBank/DDBJ databases">
        <title>Complete genome sequence of Flagellimonas aquimarina ECD12 isolated from seaweed Ecklonia cava.</title>
        <authorList>
            <person name="Choi S."/>
            <person name="Seong C."/>
        </authorList>
    </citation>
    <scope>NUCLEOTIDE SEQUENCE [LARGE SCALE GENOMIC DNA]</scope>
    <source>
        <strain evidence="3 4">ECD12</strain>
    </source>
</reference>
<sequence length="264" mass="29249">MDIEKYIASGILELYIAGALSPEENLEVQHYAIQYPEVQKEIEAIEAAMLQLTKTVSPGLPNDGFKKLKPELDDVIPFLPTASEKKTPWSSYLGWAASLLLAVGLLWVYLENNNLKSEIEITNQEKQSLEEVLSGVRNDVVNQETLLQALRDKNVTVIDLGGQTVAPRSYARAYWNKEEKNVIIDAQGLPEPPEGYAYQVWSLKLDPLTPTSIGLLEDFVTDNNKLFTLTNPNETEAFGITLEPEGGSDTPNLEQLYTLGAVGP</sequence>
<dbReference type="GO" id="GO:0005886">
    <property type="term" value="C:plasma membrane"/>
    <property type="evidence" value="ECO:0007669"/>
    <property type="project" value="InterPro"/>
</dbReference>
<dbReference type="Pfam" id="PF10099">
    <property type="entry name" value="RskA_C"/>
    <property type="match status" value="1"/>
</dbReference>
<dbReference type="GO" id="GO:0016989">
    <property type="term" value="F:sigma factor antagonist activity"/>
    <property type="evidence" value="ECO:0007669"/>
    <property type="project" value="TreeGrafter"/>
</dbReference>
<proteinExistence type="predicted"/>
<evidence type="ECO:0000313" key="4">
    <source>
        <dbReference type="Proteomes" id="UP000245762"/>
    </source>
</evidence>
<dbReference type="RefSeq" id="WP_109662427.1">
    <property type="nucleotide sequence ID" value="NZ_QGEG01000002.1"/>
</dbReference>